<evidence type="ECO:0000313" key="2">
    <source>
        <dbReference type="Proteomes" id="UP001207468"/>
    </source>
</evidence>
<name>A0ACC0ULJ0_9AGAM</name>
<sequence length="136" mass="15509">MSVRYISRDDLSEIIKSDKRPGEDYLVVDVRDSDFVGGNIPNCRRSPSLTFSGDLDDLIRDTKDVPRVIFHCALSQARGPTAAQQYVDRRAQPQHQQDNNTKQEVLVLQGGFVGFQRKFKDDPELVEKWSKDIWGA</sequence>
<reference evidence="1" key="1">
    <citation type="submission" date="2021-03" db="EMBL/GenBank/DDBJ databases">
        <title>Evolutionary priming and transition to the ectomycorrhizal habit in an iconic lineage of mushroom-forming fungi: is preadaptation a requirement?</title>
        <authorList>
            <consortium name="DOE Joint Genome Institute"/>
            <person name="Looney B.P."/>
            <person name="Miyauchi S."/>
            <person name="Morin E."/>
            <person name="Drula E."/>
            <person name="Courty P.E."/>
            <person name="Chicoki N."/>
            <person name="Fauchery L."/>
            <person name="Kohler A."/>
            <person name="Kuo A."/>
            <person name="LaButti K."/>
            <person name="Pangilinan J."/>
            <person name="Lipzen A."/>
            <person name="Riley R."/>
            <person name="Andreopoulos W."/>
            <person name="He G."/>
            <person name="Johnson J."/>
            <person name="Barry K.W."/>
            <person name="Grigoriev I.V."/>
            <person name="Nagy L."/>
            <person name="Hibbett D."/>
            <person name="Henrissat B."/>
            <person name="Matheny P.B."/>
            <person name="Labbe J."/>
            <person name="Martin A.F."/>
        </authorList>
    </citation>
    <scope>NUCLEOTIDE SEQUENCE</scope>
    <source>
        <strain evidence="1">BPL698</strain>
    </source>
</reference>
<accession>A0ACC0ULJ0</accession>
<organism evidence="1 2">
    <name type="scientific">Russula earlei</name>
    <dbReference type="NCBI Taxonomy" id="71964"/>
    <lineage>
        <taxon>Eukaryota</taxon>
        <taxon>Fungi</taxon>
        <taxon>Dikarya</taxon>
        <taxon>Basidiomycota</taxon>
        <taxon>Agaricomycotina</taxon>
        <taxon>Agaricomycetes</taxon>
        <taxon>Russulales</taxon>
        <taxon>Russulaceae</taxon>
        <taxon>Russula</taxon>
    </lineage>
</organism>
<dbReference type="EMBL" id="JAGFNK010000009">
    <property type="protein sequence ID" value="KAI9512377.1"/>
    <property type="molecule type" value="Genomic_DNA"/>
</dbReference>
<proteinExistence type="predicted"/>
<gene>
    <name evidence="1" type="ORF">F5148DRAFT_1279721</name>
</gene>
<keyword evidence="2" id="KW-1185">Reference proteome</keyword>
<comment type="caution">
    <text evidence="1">The sequence shown here is derived from an EMBL/GenBank/DDBJ whole genome shotgun (WGS) entry which is preliminary data.</text>
</comment>
<protein>
    <submittedName>
        <fullName evidence="1">Rhodanese-like domain-containing protein</fullName>
    </submittedName>
</protein>
<evidence type="ECO:0000313" key="1">
    <source>
        <dbReference type="EMBL" id="KAI9512377.1"/>
    </source>
</evidence>
<dbReference type="Proteomes" id="UP001207468">
    <property type="component" value="Unassembled WGS sequence"/>
</dbReference>